<dbReference type="EMBL" id="CP036426">
    <property type="protein sequence ID" value="QDV32768.1"/>
    <property type="molecule type" value="Genomic_DNA"/>
</dbReference>
<keyword evidence="2" id="KW-1185">Reference proteome</keyword>
<dbReference type="PANTHER" id="PTHR36152:SF1">
    <property type="entry name" value="UBIQUITIN-LIKE DOMAIN-CONTAINING PROTEIN"/>
    <property type="match status" value="1"/>
</dbReference>
<gene>
    <name evidence="1" type="ORF">ElP_06080</name>
</gene>
<evidence type="ECO:0008006" key="3">
    <source>
        <dbReference type="Google" id="ProtNLM"/>
    </source>
</evidence>
<name>A0A518GW22_9BACT</name>
<dbReference type="InterPro" id="IPR036624">
    <property type="entry name" value="Hcp1-lik_sf"/>
</dbReference>
<evidence type="ECO:0000313" key="2">
    <source>
        <dbReference type="Proteomes" id="UP000317835"/>
    </source>
</evidence>
<dbReference type="Gene3D" id="2.30.110.20">
    <property type="entry name" value="Hcp1-like"/>
    <property type="match status" value="1"/>
</dbReference>
<dbReference type="Pfam" id="PF05638">
    <property type="entry name" value="T6SS_HCP"/>
    <property type="match status" value="1"/>
</dbReference>
<dbReference type="InterPro" id="IPR008514">
    <property type="entry name" value="T6SS_Hcp"/>
</dbReference>
<dbReference type="AlphaFoldDB" id="A0A518GW22"/>
<organism evidence="1 2">
    <name type="scientific">Tautonia plasticadhaerens</name>
    <dbReference type="NCBI Taxonomy" id="2527974"/>
    <lineage>
        <taxon>Bacteria</taxon>
        <taxon>Pseudomonadati</taxon>
        <taxon>Planctomycetota</taxon>
        <taxon>Planctomycetia</taxon>
        <taxon>Isosphaerales</taxon>
        <taxon>Isosphaeraceae</taxon>
        <taxon>Tautonia</taxon>
    </lineage>
</organism>
<sequence>MAANYFLKMTPDVPGESQQEGFEKQIEILSFSWGVSQSGGFSFAGGGGVAQANVQDLSISFRQNKSSPKLMEACASGKHYDEAVLTCLRAAGDKAEKYLEITLTDVIISSYQTGGSGDDFPVESMSLNFAKVKQEFFTQDDKGAAESAGVGTWDQAKATTK</sequence>
<accession>A0A518GW22</accession>
<dbReference type="OrthoDB" id="4865570at2"/>
<protein>
    <recommendedName>
        <fullName evidence="3">Major exported protein</fullName>
    </recommendedName>
</protein>
<dbReference type="RefSeq" id="WP_145267102.1">
    <property type="nucleotide sequence ID" value="NZ_CP036426.1"/>
</dbReference>
<dbReference type="PANTHER" id="PTHR36152">
    <property type="entry name" value="CYTOPLASMIC PROTEIN-RELATED"/>
    <property type="match status" value="1"/>
</dbReference>
<dbReference type="SUPFAM" id="SSF141452">
    <property type="entry name" value="Hcp1-like"/>
    <property type="match status" value="1"/>
</dbReference>
<dbReference type="InterPro" id="IPR053165">
    <property type="entry name" value="HSI-I_assembly_Hcp1"/>
</dbReference>
<reference evidence="1 2" key="1">
    <citation type="submission" date="2019-02" db="EMBL/GenBank/DDBJ databases">
        <title>Deep-cultivation of Planctomycetes and their phenomic and genomic characterization uncovers novel biology.</title>
        <authorList>
            <person name="Wiegand S."/>
            <person name="Jogler M."/>
            <person name="Boedeker C."/>
            <person name="Pinto D."/>
            <person name="Vollmers J."/>
            <person name="Rivas-Marin E."/>
            <person name="Kohn T."/>
            <person name="Peeters S.H."/>
            <person name="Heuer A."/>
            <person name="Rast P."/>
            <person name="Oberbeckmann S."/>
            <person name="Bunk B."/>
            <person name="Jeske O."/>
            <person name="Meyerdierks A."/>
            <person name="Storesund J.E."/>
            <person name="Kallscheuer N."/>
            <person name="Luecker S."/>
            <person name="Lage O.M."/>
            <person name="Pohl T."/>
            <person name="Merkel B.J."/>
            <person name="Hornburger P."/>
            <person name="Mueller R.-W."/>
            <person name="Bruemmer F."/>
            <person name="Labrenz M."/>
            <person name="Spormann A.M."/>
            <person name="Op den Camp H."/>
            <person name="Overmann J."/>
            <person name="Amann R."/>
            <person name="Jetten M.S.M."/>
            <person name="Mascher T."/>
            <person name="Medema M.H."/>
            <person name="Devos D.P."/>
            <person name="Kaster A.-K."/>
            <person name="Ovreas L."/>
            <person name="Rohde M."/>
            <person name="Galperin M.Y."/>
            <person name="Jogler C."/>
        </authorList>
    </citation>
    <scope>NUCLEOTIDE SEQUENCE [LARGE SCALE GENOMIC DNA]</scope>
    <source>
        <strain evidence="1 2">ElP</strain>
    </source>
</reference>
<evidence type="ECO:0000313" key="1">
    <source>
        <dbReference type="EMBL" id="QDV32768.1"/>
    </source>
</evidence>
<dbReference type="KEGG" id="tpla:ElP_06080"/>
<dbReference type="Proteomes" id="UP000317835">
    <property type="component" value="Chromosome"/>
</dbReference>
<proteinExistence type="predicted"/>